<keyword evidence="2" id="KW-1133">Transmembrane helix</keyword>
<dbReference type="EMBL" id="JBIVGG010000008">
    <property type="protein sequence ID" value="MFJ4081094.1"/>
    <property type="molecule type" value="Genomic_DNA"/>
</dbReference>
<accession>A0ABW8FGB3</accession>
<evidence type="ECO:0000313" key="3">
    <source>
        <dbReference type="EMBL" id="MFJ4081094.1"/>
    </source>
</evidence>
<feature type="transmembrane region" description="Helical" evidence="2">
    <location>
        <begin position="36"/>
        <end position="63"/>
    </location>
</feature>
<gene>
    <name evidence="3" type="ORF">ACIP2Z_19265</name>
</gene>
<evidence type="ECO:0000256" key="1">
    <source>
        <dbReference type="SAM" id="MobiDB-lite"/>
    </source>
</evidence>
<evidence type="ECO:0000256" key="2">
    <source>
        <dbReference type="SAM" id="Phobius"/>
    </source>
</evidence>
<evidence type="ECO:0008006" key="5">
    <source>
        <dbReference type="Google" id="ProtNLM"/>
    </source>
</evidence>
<protein>
    <recommendedName>
        <fullName evidence="5">Integral membrane protein</fullName>
    </recommendedName>
</protein>
<dbReference type="RefSeq" id="WP_402072976.1">
    <property type="nucleotide sequence ID" value="NZ_JBIVGG010000008.1"/>
</dbReference>
<keyword evidence="2" id="KW-0812">Transmembrane</keyword>
<feature type="region of interest" description="Disordered" evidence="1">
    <location>
        <begin position="70"/>
        <end position="98"/>
    </location>
</feature>
<sequence length="98" mass="10054">MAHLVPDAAGALAASAVCIAVGVAVGAAAQGVAGLALVRVGAIFILGSLPWTALHLTIAYFNWPKALVPPHRRGESGSVTEWWRQRAARDKSRGADGG</sequence>
<organism evidence="3 4">
    <name type="scientific">Streptomyces iakyrus</name>
    <dbReference type="NCBI Taxonomy" id="68219"/>
    <lineage>
        <taxon>Bacteria</taxon>
        <taxon>Bacillati</taxon>
        <taxon>Actinomycetota</taxon>
        <taxon>Actinomycetes</taxon>
        <taxon>Kitasatosporales</taxon>
        <taxon>Streptomycetaceae</taxon>
        <taxon>Streptomyces</taxon>
    </lineage>
</organism>
<name>A0ABW8FGB3_9ACTN</name>
<evidence type="ECO:0000313" key="4">
    <source>
        <dbReference type="Proteomes" id="UP001617511"/>
    </source>
</evidence>
<feature type="compositionally biased region" description="Basic and acidic residues" evidence="1">
    <location>
        <begin position="83"/>
        <end position="98"/>
    </location>
</feature>
<keyword evidence="2" id="KW-0472">Membrane</keyword>
<keyword evidence="4" id="KW-1185">Reference proteome</keyword>
<dbReference type="Proteomes" id="UP001617511">
    <property type="component" value="Unassembled WGS sequence"/>
</dbReference>
<comment type="caution">
    <text evidence="3">The sequence shown here is derived from an EMBL/GenBank/DDBJ whole genome shotgun (WGS) entry which is preliminary data.</text>
</comment>
<proteinExistence type="predicted"/>
<reference evidence="3 4" key="1">
    <citation type="submission" date="2024-10" db="EMBL/GenBank/DDBJ databases">
        <title>The Natural Products Discovery Center: Release of the First 8490 Sequenced Strains for Exploring Actinobacteria Biosynthetic Diversity.</title>
        <authorList>
            <person name="Kalkreuter E."/>
            <person name="Kautsar S.A."/>
            <person name="Yang D."/>
            <person name="Bader C.D."/>
            <person name="Teijaro C.N."/>
            <person name="Fluegel L."/>
            <person name="Davis C.M."/>
            <person name="Simpson J.R."/>
            <person name="Lauterbach L."/>
            <person name="Steele A.D."/>
            <person name="Gui C."/>
            <person name="Meng S."/>
            <person name="Li G."/>
            <person name="Viehrig K."/>
            <person name="Ye F."/>
            <person name="Su P."/>
            <person name="Kiefer A.F."/>
            <person name="Nichols A."/>
            <person name="Cepeda A.J."/>
            <person name="Yan W."/>
            <person name="Fan B."/>
            <person name="Jiang Y."/>
            <person name="Adhikari A."/>
            <person name="Zheng C.-J."/>
            <person name="Schuster L."/>
            <person name="Cowan T.M."/>
            <person name="Smanski M.J."/>
            <person name="Chevrette M.G."/>
            <person name="De Carvalho L.P.S."/>
            <person name="Shen B."/>
        </authorList>
    </citation>
    <scope>NUCLEOTIDE SEQUENCE [LARGE SCALE GENOMIC DNA]</scope>
    <source>
        <strain evidence="3 4">NPDC089932</strain>
    </source>
</reference>